<protein>
    <recommendedName>
        <fullName evidence="9">Response regulator</fullName>
    </recommendedName>
</protein>
<dbReference type="Gene3D" id="3.40.50.2300">
    <property type="match status" value="1"/>
</dbReference>
<evidence type="ECO:0000256" key="4">
    <source>
        <dbReference type="PROSITE-ProRule" id="PRU00169"/>
    </source>
</evidence>
<gene>
    <name evidence="7" type="ORF">GCM10010911_08630</name>
</gene>
<dbReference type="Proteomes" id="UP000612456">
    <property type="component" value="Unassembled WGS sequence"/>
</dbReference>
<evidence type="ECO:0000256" key="3">
    <source>
        <dbReference type="ARBA" id="ARBA00023163"/>
    </source>
</evidence>
<dbReference type="PROSITE" id="PS50110">
    <property type="entry name" value="RESPONSE_REGULATORY"/>
    <property type="match status" value="1"/>
</dbReference>
<evidence type="ECO:0008006" key="9">
    <source>
        <dbReference type="Google" id="ProtNLM"/>
    </source>
</evidence>
<dbReference type="CDD" id="cd17536">
    <property type="entry name" value="REC_YesN-like"/>
    <property type="match status" value="1"/>
</dbReference>
<evidence type="ECO:0000256" key="1">
    <source>
        <dbReference type="ARBA" id="ARBA00023015"/>
    </source>
</evidence>
<keyword evidence="8" id="KW-1185">Reference proteome</keyword>
<dbReference type="PANTHER" id="PTHR43280">
    <property type="entry name" value="ARAC-FAMILY TRANSCRIPTIONAL REGULATOR"/>
    <property type="match status" value="1"/>
</dbReference>
<dbReference type="SUPFAM" id="SSF46689">
    <property type="entry name" value="Homeodomain-like"/>
    <property type="match status" value="1"/>
</dbReference>
<keyword evidence="3" id="KW-0804">Transcription</keyword>
<dbReference type="GO" id="GO:0043565">
    <property type="term" value="F:sequence-specific DNA binding"/>
    <property type="evidence" value="ECO:0007669"/>
    <property type="project" value="InterPro"/>
</dbReference>
<evidence type="ECO:0000313" key="7">
    <source>
        <dbReference type="EMBL" id="GGD53332.1"/>
    </source>
</evidence>
<dbReference type="GO" id="GO:0000160">
    <property type="term" value="P:phosphorelay signal transduction system"/>
    <property type="evidence" value="ECO:0007669"/>
    <property type="project" value="InterPro"/>
</dbReference>
<dbReference type="PRINTS" id="PR00032">
    <property type="entry name" value="HTHARAC"/>
</dbReference>
<comment type="caution">
    <text evidence="7">The sequence shown here is derived from an EMBL/GenBank/DDBJ whole genome shotgun (WGS) entry which is preliminary data.</text>
</comment>
<dbReference type="InterPro" id="IPR009057">
    <property type="entry name" value="Homeodomain-like_sf"/>
</dbReference>
<proteinExistence type="predicted"/>
<dbReference type="EMBL" id="BMHP01000001">
    <property type="protein sequence ID" value="GGD53332.1"/>
    <property type="molecule type" value="Genomic_DNA"/>
</dbReference>
<reference evidence="7" key="2">
    <citation type="submission" date="2020-09" db="EMBL/GenBank/DDBJ databases">
        <authorList>
            <person name="Sun Q."/>
            <person name="Zhou Y."/>
        </authorList>
    </citation>
    <scope>NUCLEOTIDE SEQUENCE</scope>
    <source>
        <strain evidence="7">CGMCC 1.15178</strain>
    </source>
</reference>
<keyword evidence="4" id="KW-0597">Phosphoprotein</keyword>
<dbReference type="PANTHER" id="PTHR43280:SF2">
    <property type="entry name" value="HTH-TYPE TRANSCRIPTIONAL REGULATOR EXSA"/>
    <property type="match status" value="1"/>
</dbReference>
<evidence type="ECO:0000259" key="6">
    <source>
        <dbReference type="PROSITE" id="PS50110"/>
    </source>
</evidence>
<dbReference type="InterPro" id="IPR011006">
    <property type="entry name" value="CheY-like_superfamily"/>
</dbReference>
<evidence type="ECO:0000313" key="8">
    <source>
        <dbReference type="Proteomes" id="UP000612456"/>
    </source>
</evidence>
<feature type="modified residue" description="4-aspartylphosphate" evidence="4">
    <location>
        <position position="54"/>
    </location>
</feature>
<sequence length="530" mass="60676">MPTIMVIDDEVIIRKGIVSIIRRLAPSWEICECTNAQSAIEQLAVDEPDLMLIDINMPGMDGLELAHYLKMKYPDILKIILTGHDKFSYVQNALRAEVLDYLLKPIIREELLKALEKAEHLIAERMVTAQQEAAARRQKLQQSLEWLLCGVDVPEDELKQLLAGNGWSFNGTELSLLLLIGEADGFAIQEEKLLHLVADYKTLFMDVEDAFAFFADSQHFFLISSGTSLPAERIKGWWLEAWLPGEPDSYSLLEFRLAPIAAVSSSFSSWSELPGIYGKMIQETYRSVNAQKQLHSIYRDNDWNEQQKRFRIALEMNDSEGVSKFLEESVAEIKRHAQTSPSIVLSQMFRFMLLELMPLLNKTESRFSLALRQTLAHMLASLSSPGSSLHLMSILHEFENEIRMMTSTQTDSLEKNKVIKVIKEYIGKNYSDQSLKLEALSKIVHMNANYLSDLFKEVTGENYLAYLTSVRMNHAKKLLRETHLKTYEIGDQIGYSSAKYFCKLFRQQFGMTPTDYRNRADHVTDPDAEY</sequence>
<dbReference type="SMART" id="SM00342">
    <property type="entry name" value="HTH_ARAC"/>
    <property type="match status" value="1"/>
</dbReference>
<organism evidence="7 8">
    <name type="scientific">Paenibacillus nasutitermitis</name>
    <dbReference type="NCBI Taxonomy" id="1652958"/>
    <lineage>
        <taxon>Bacteria</taxon>
        <taxon>Bacillati</taxon>
        <taxon>Bacillota</taxon>
        <taxon>Bacilli</taxon>
        <taxon>Bacillales</taxon>
        <taxon>Paenibacillaceae</taxon>
        <taxon>Paenibacillus</taxon>
    </lineage>
</organism>
<accession>A0A917DMQ5</accession>
<name>A0A917DMQ5_9BACL</name>
<dbReference type="InterPro" id="IPR001789">
    <property type="entry name" value="Sig_transdc_resp-reg_receiver"/>
</dbReference>
<dbReference type="SUPFAM" id="SSF52172">
    <property type="entry name" value="CheY-like"/>
    <property type="match status" value="1"/>
</dbReference>
<dbReference type="RefSeq" id="WP_188989429.1">
    <property type="nucleotide sequence ID" value="NZ_BMHP01000001.1"/>
</dbReference>
<dbReference type="PROSITE" id="PS01124">
    <property type="entry name" value="HTH_ARAC_FAMILY_2"/>
    <property type="match status" value="1"/>
</dbReference>
<dbReference type="SMART" id="SM00448">
    <property type="entry name" value="REC"/>
    <property type="match status" value="1"/>
</dbReference>
<evidence type="ECO:0000259" key="5">
    <source>
        <dbReference type="PROSITE" id="PS01124"/>
    </source>
</evidence>
<dbReference type="Gene3D" id="1.10.10.60">
    <property type="entry name" value="Homeodomain-like"/>
    <property type="match status" value="2"/>
</dbReference>
<evidence type="ECO:0000256" key="2">
    <source>
        <dbReference type="ARBA" id="ARBA00023125"/>
    </source>
</evidence>
<dbReference type="GO" id="GO:0003700">
    <property type="term" value="F:DNA-binding transcription factor activity"/>
    <property type="evidence" value="ECO:0007669"/>
    <property type="project" value="InterPro"/>
</dbReference>
<dbReference type="InterPro" id="IPR018060">
    <property type="entry name" value="HTH_AraC"/>
</dbReference>
<feature type="domain" description="HTH araC/xylS-type" evidence="5">
    <location>
        <begin position="420"/>
        <end position="519"/>
    </location>
</feature>
<reference evidence="7" key="1">
    <citation type="journal article" date="2014" name="Int. J. Syst. Evol. Microbiol.">
        <title>Complete genome sequence of Corynebacterium casei LMG S-19264T (=DSM 44701T), isolated from a smear-ripened cheese.</title>
        <authorList>
            <consortium name="US DOE Joint Genome Institute (JGI-PGF)"/>
            <person name="Walter F."/>
            <person name="Albersmeier A."/>
            <person name="Kalinowski J."/>
            <person name="Ruckert C."/>
        </authorList>
    </citation>
    <scope>NUCLEOTIDE SEQUENCE</scope>
    <source>
        <strain evidence="7">CGMCC 1.15178</strain>
    </source>
</reference>
<dbReference type="Pfam" id="PF00072">
    <property type="entry name" value="Response_reg"/>
    <property type="match status" value="1"/>
</dbReference>
<dbReference type="InterPro" id="IPR020449">
    <property type="entry name" value="Tscrpt_reg_AraC-type_HTH"/>
</dbReference>
<dbReference type="Pfam" id="PF12833">
    <property type="entry name" value="HTH_18"/>
    <property type="match status" value="1"/>
</dbReference>
<dbReference type="AlphaFoldDB" id="A0A917DMQ5"/>
<keyword evidence="1" id="KW-0805">Transcription regulation</keyword>
<keyword evidence="2" id="KW-0238">DNA-binding</keyword>
<feature type="domain" description="Response regulatory" evidence="6">
    <location>
        <begin position="3"/>
        <end position="119"/>
    </location>
</feature>